<evidence type="ECO:0000313" key="2">
    <source>
        <dbReference type="EMBL" id="ELP62135.1"/>
    </source>
</evidence>
<comment type="caution">
    <text evidence="2">The sequence shown here is derived from an EMBL/GenBank/DDBJ whole genome shotgun (WGS) entry which is preliminary data.</text>
</comment>
<dbReference type="AlphaFoldDB" id="L7EUT5"/>
<reference evidence="2 3" key="1">
    <citation type="journal article" date="2011" name="Plasmid">
        <title>Streptomyces turgidiscabies Car8 contains a modular pathogenicity island that shares virulence genes with other actinobacterial plant pathogens.</title>
        <authorList>
            <person name="Huguet-Tapia J.C."/>
            <person name="Badger J.H."/>
            <person name="Loria R."/>
            <person name="Pettis G.S."/>
        </authorList>
    </citation>
    <scope>NUCLEOTIDE SEQUENCE [LARGE SCALE GENOMIC DNA]</scope>
    <source>
        <strain evidence="2 3">Car8</strain>
    </source>
</reference>
<evidence type="ECO:0000313" key="3">
    <source>
        <dbReference type="Proteomes" id="UP000010931"/>
    </source>
</evidence>
<organism evidence="2 3">
    <name type="scientific">Streptomyces turgidiscabies (strain Car8)</name>
    <dbReference type="NCBI Taxonomy" id="698760"/>
    <lineage>
        <taxon>Bacteria</taxon>
        <taxon>Bacillati</taxon>
        <taxon>Actinomycetota</taxon>
        <taxon>Actinomycetes</taxon>
        <taxon>Kitasatosporales</taxon>
        <taxon>Streptomycetaceae</taxon>
        <taxon>Streptomyces</taxon>
    </lineage>
</organism>
<dbReference type="EMBL" id="AEJB01000630">
    <property type="protein sequence ID" value="ELP62135.1"/>
    <property type="molecule type" value="Genomic_DNA"/>
</dbReference>
<feature type="region of interest" description="Disordered" evidence="1">
    <location>
        <begin position="42"/>
        <end position="66"/>
    </location>
</feature>
<sequence>MALETTCGCRGTRIARLSFGNAARATLTVSTGISPDPFGCIDIRPHPIRQRRPSRPQPGLEGRPHT</sequence>
<keyword evidence="3" id="KW-1185">Reference proteome</keyword>
<dbReference type="Proteomes" id="UP000010931">
    <property type="component" value="Unassembled WGS sequence"/>
</dbReference>
<protein>
    <submittedName>
        <fullName evidence="2">Uncharacterized protein</fullName>
    </submittedName>
</protein>
<gene>
    <name evidence="2" type="ORF">STRTUCAR8_00191</name>
</gene>
<evidence type="ECO:0000256" key="1">
    <source>
        <dbReference type="SAM" id="MobiDB-lite"/>
    </source>
</evidence>
<name>L7EUT5_STRT8</name>
<accession>L7EUT5</accession>
<proteinExistence type="predicted"/>